<keyword evidence="3" id="KW-1185">Reference proteome</keyword>
<comment type="caution">
    <text evidence="2">The sequence shown here is derived from an EMBL/GenBank/DDBJ whole genome shotgun (WGS) entry which is preliminary data.</text>
</comment>
<protein>
    <submittedName>
        <fullName evidence="2">Uncharacterized protein</fullName>
    </submittedName>
</protein>
<evidence type="ECO:0000313" key="2">
    <source>
        <dbReference type="EMBL" id="MCI43406.1"/>
    </source>
</evidence>
<sequence length="82" mass="8759">GSCGRSWEGGSIALVKQKVVCGHGKRGGRNVSSGGKATVMPAGHGIVGDSPWAPRPLGYFSLWIFCSLGLILIHRKCYWAFK</sequence>
<dbReference type="Proteomes" id="UP000265520">
    <property type="component" value="Unassembled WGS sequence"/>
</dbReference>
<feature type="non-terminal residue" evidence="2">
    <location>
        <position position="1"/>
    </location>
</feature>
<evidence type="ECO:0000256" key="1">
    <source>
        <dbReference type="SAM" id="Phobius"/>
    </source>
</evidence>
<organism evidence="2 3">
    <name type="scientific">Trifolium medium</name>
    <dbReference type="NCBI Taxonomy" id="97028"/>
    <lineage>
        <taxon>Eukaryota</taxon>
        <taxon>Viridiplantae</taxon>
        <taxon>Streptophyta</taxon>
        <taxon>Embryophyta</taxon>
        <taxon>Tracheophyta</taxon>
        <taxon>Spermatophyta</taxon>
        <taxon>Magnoliopsida</taxon>
        <taxon>eudicotyledons</taxon>
        <taxon>Gunneridae</taxon>
        <taxon>Pentapetalae</taxon>
        <taxon>rosids</taxon>
        <taxon>fabids</taxon>
        <taxon>Fabales</taxon>
        <taxon>Fabaceae</taxon>
        <taxon>Papilionoideae</taxon>
        <taxon>50 kb inversion clade</taxon>
        <taxon>NPAAA clade</taxon>
        <taxon>Hologalegina</taxon>
        <taxon>IRL clade</taxon>
        <taxon>Trifolieae</taxon>
        <taxon>Trifolium</taxon>
    </lineage>
</organism>
<keyword evidence="1" id="KW-0812">Transmembrane</keyword>
<proteinExistence type="predicted"/>
<dbReference type="AlphaFoldDB" id="A0A392S694"/>
<accession>A0A392S694</accession>
<keyword evidence="1" id="KW-0472">Membrane</keyword>
<dbReference type="EMBL" id="LXQA010316842">
    <property type="protein sequence ID" value="MCI43406.1"/>
    <property type="molecule type" value="Genomic_DNA"/>
</dbReference>
<name>A0A392S694_9FABA</name>
<keyword evidence="1" id="KW-1133">Transmembrane helix</keyword>
<feature type="transmembrane region" description="Helical" evidence="1">
    <location>
        <begin position="57"/>
        <end position="73"/>
    </location>
</feature>
<evidence type="ECO:0000313" key="3">
    <source>
        <dbReference type="Proteomes" id="UP000265520"/>
    </source>
</evidence>
<reference evidence="2 3" key="1">
    <citation type="journal article" date="2018" name="Front. Plant Sci.">
        <title>Red Clover (Trifolium pratense) and Zigzag Clover (T. medium) - A Picture of Genomic Similarities and Differences.</title>
        <authorList>
            <person name="Dluhosova J."/>
            <person name="Istvanek J."/>
            <person name="Nedelnik J."/>
            <person name="Repkova J."/>
        </authorList>
    </citation>
    <scope>NUCLEOTIDE SEQUENCE [LARGE SCALE GENOMIC DNA]</scope>
    <source>
        <strain evidence="3">cv. 10/8</strain>
        <tissue evidence="2">Leaf</tissue>
    </source>
</reference>